<dbReference type="InterPro" id="IPR029056">
    <property type="entry name" value="Ribokinase-like"/>
</dbReference>
<gene>
    <name evidence="2" type="ORF">LCGC14_0690640</name>
</gene>
<proteinExistence type="predicted"/>
<feature type="domain" description="Carbohydrate kinase PfkB" evidence="1">
    <location>
        <begin position="46"/>
        <end position="283"/>
    </location>
</feature>
<dbReference type="AlphaFoldDB" id="A0A0F9QKL2"/>
<evidence type="ECO:0000313" key="2">
    <source>
        <dbReference type="EMBL" id="KKN44685.1"/>
    </source>
</evidence>
<dbReference type="InterPro" id="IPR011611">
    <property type="entry name" value="PfkB_dom"/>
</dbReference>
<evidence type="ECO:0000259" key="1">
    <source>
        <dbReference type="Pfam" id="PF00294"/>
    </source>
</evidence>
<comment type="caution">
    <text evidence="2">The sequence shown here is derived from an EMBL/GenBank/DDBJ whole genome shotgun (WGS) entry which is preliminary data.</text>
</comment>
<dbReference type="SUPFAM" id="SSF53613">
    <property type="entry name" value="Ribokinase-like"/>
    <property type="match status" value="1"/>
</dbReference>
<protein>
    <recommendedName>
        <fullName evidence="1">Carbohydrate kinase PfkB domain-containing protein</fullName>
    </recommendedName>
</protein>
<accession>A0A0F9QKL2</accession>
<sequence>MNNESFESDIVILGHVAKDIIEVDGIKSTSLGGGVYYGGIAGSQIGLKITVITRLNQEDFNILNVFKKNKVNVFAYPSEETSGLRNIYSSNNMEFRDYKPLGFAGLFRSNEIPDSLKTKFFVISSILAGEVDLELLDFIKKKYPHKTCLDMQGFIRFSKEGKVFYDSISGKEKKEIISKINVLKLDQTEAETLTGQKNITRAVKEIFGFGPKEILITHEGGIFLFTLKDTYHFPWKNKNSIGRTGRGDTAFISYLGKRITQSPEDSLKFAAALTSLKLEKSGPFNLPLSQVENLIKREY</sequence>
<dbReference type="EMBL" id="LAZR01001436">
    <property type="protein sequence ID" value="KKN44685.1"/>
    <property type="molecule type" value="Genomic_DNA"/>
</dbReference>
<dbReference type="Gene3D" id="3.40.1190.20">
    <property type="match status" value="1"/>
</dbReference>
<organism evidence="2">
    <name type="scientific">marine sediment metagenome</name>
    <dbReference type="NCBI Taxonomy" id="412755"/>
    <lineage>
        <taxon>unclassified sequences</taxon>
        <taxon>metagenomes</taxon>
        <taxon>ecological metagenomes</taxon>
    </lineage>
</organism>
<dbReference type="Pfam" id="PF00294">
    <property type="entry name" value="PfkB"/>
    <property type="match status" value="1"/>
</dbReference>
<name>A0A0F9QKL2_9ZZZZ</name>
<reference evidence="2" key="1">
    <citation type="journal article" date="2015" name="Nature">
        <title>Complex archaea that bridge the gap between prokaryotes and eukaryotes.</title>
        <authorList>
            <person name="Spang A."/>
            <person name="Saw J.H."/>
            <person name="Jorgensen S.L."/>
            <person name="Zaremba-Niedzwiedzka K."/>
            <person name="Martijn J."/>
            <person name="Lind A.E."/>
            <person name="van Eijk R."/>
            <person name="Schleper C."/>
            <person name="Guy L."/>
            <person name="Ettema T.J."/>
        </authorList>
    </citation>
    <scope>NUCLEOTIDE SEQUENCE</scope>
</reference>